<sequence>MAPKTKVTLTLDSEQLEELRALVGARSLSAAVDSAVAAYLTRVRHLAAVDDWLVELEREHGPVPTETLAWAADLVEAWDASRASASKIAPRRRRRAG</sequence>
<dbReference type="EMBL" id="BAAAHE010000035">
    <property type="protein sequence ID" value="GAA0629145.1"/>
    <property type="molecule type" value="Genomic_DNA"/>
</dbReference>
<name>A0ABN1H5A4_9ACTN</name>
<evidence type="ECO:0008006" key="3">
    <source>
        <dbReference type="Google" id="ProtNLM"/>
    </source>
</evidence>
<reference evidence="1 2" key="1">
    <citation type="journal article" date="2019" name="Int. J. Syst. Evol. Microbiol.">
        <title>The Global Catalogue of Microorganisms (GCM) 10K type strain sequencing project: providing services to taxonomists for standard genome sequencing and annotation.</title>
        <authorList>
            <consortium name="The Broad Institute Genomics Platform"/>
            <consortium name="The Broad Institute Genome Sequencing Center for Infectious Disease"/>
            <person name="Wu L."/>
            <person name="Ma J."/>
        </authorList>
    </citation>
    <scope>NUCLEOTIDE SEQUENCE [LARGE SCALE GENOMIC DNA]</scope>
    <source>
        <strain evidence="1 2">JCM 10671</strain>
    </source>
</reference>
<comment type="caution">
    <text evidence="1">The sequence shown here is derived from an EMBL/GenBank/DDBJ whole genome shotgun (WGS) entry which is preliminary data.</text>
</comment>
<evidence type="ECO:0000313" key="2">
    <source>
        <dbReference type="Proteomes" id="UP001500957"/>
    </source>
</evidence>
<evidence type="ECO:0000313" key="1">
    <source>
        <dbReference type="EMBL" id="GAA0629145.1"/>
    </source>
</evidence>
<organism evidence="1 2">
    <name type="scientific">Sporichthya brevicatena</name>
    <dbReference type="NCBI Taxonomy" id="171442"/>
    <lineage>
        <taxon>Bacteria</taxon>
        <taxon>Bacillati</taxon>
        <taxon>Actinomycetota</taxon>
        <taxon>Actinomycetes</taxon>
        <taxon>Sporichthyales</taxon>
        <taxon>Sporichthyaceae</taxon>
        <taxon>Sporichthya</taxon>
    </lineage>
</organism>
<proteinExistence type="predicted"/>
<protein>
    <recommendedName>
        <fullName evidence="3">CopG family transcriptional regulator</fullName>
    </recommendedName>
</protein>
<dbReference type="RefSeq" id="WP_344607282.1">
    <property type="nucleotide sequence ID" value="NZ_BAAAHE010000035.1"/>
</dbReference>
<dbReference type="Proteomes" id="UP001500957">
    <property type="component" value="Unassembled WGS sequence"/>
</dbReference>
<keyword evidence="2" id="KW-1185">Reference proteome</keyword>
<accession>A0ABN1H5A4</accession>
<gene>
    <name evidence="1" type="ORF">GCM10009547_35960</name>
</gene>